<dbReference type="PANTHER" id="PTHR33307:SF6">
    <property type="entry name" value="ALPHA-RHAMNOSIDASE (EUROFUNG)-RELATED"/>
    <property type="match status" value="1"/>
</dbReference>
<keyword evidence="9" id="KW-1185">Reference proteome</keyword>
<dbReference type="Pfam" id="PF17390">
    <property type="entry name" value="Bac_rhamnosid_C"/>
    <property type="match status" value="1"/>
</dbReference>
<keyword evidence="3" id="KW-0378">Hydrolase</keyword>
<dbReference type="Gene3D" id="2.60.120.260">
    <property type="entry name" value="Galactose-binding domain-like"/>
    <property type="match status" value="2"/>
</dbReference>
<reference evidence="9" key="1">
    <citation type="submission" date="2016-04" db="EMBL/GenBank/DDBJ databases">
        <authorList>
            <person name="Lyu Z."/>
            <person name="Lyu W."/>
        </authorList>
    </citation>
    <scope>NUCLEOTIDE SEQUENCE [LARGE SCALE GENOMIC DNA]</scope>
    <source>
        <strain evidence="9">C44</strain>
    </source>
</reference>
<dbReference type="InterPro" id="IPR035396">
    <property type="entry name" value="Bac_rhamnosid6H"/>
</dbReference>
<dbReference type="InterPro" id="IPR012341">
    <property type="entry name" value="6hp_glycosidase-like_sf"/>
</dbReference>
<evidence type="ECO:0000256" key="1">
    <source>
        <dbReference type="ARBA" id="ARBA00001445"/>
    </source>
</evidence>
<comment type="catalytic activity">
    <reaction evidence="1">
        <text>Hydrolysis of terminal non-reducing alpha-L-rhamnose residues in alpha-L-rhamnosides.</text>
        <dbReference type="EC" id="3.2.1.40"/>
    </reaction>
</comment>
<evidence type="ECO:0000313" key="9">
    <source>
        <dbReference type="Proteomes" id="UP000078534"/>
    </source>
</evidence>
<evidence type="ECO:0000259" key="5">
    <source>
        <dbReference type="Pfam" id="PF08531"/>
    </source>
</evidence>
<dbReference type="Gene3D" id="2.60.40.10">
    <property type="entry name" value="Immunoglobulins"/>
    <property type="match status" value="1"/>
</dbReference>
<evidence type="ECO:0000256" key="2">
    <source>
        <dbReference type="ARBA" id="ARBA00012652"/>
    </source>
</evidence>
<dbReference type="Pfam" id="PF05592">
    <property type="entry name" value="Bac_rhamnosid"/>
    <property type="match status" value="1"/>
</dbReference>
<dbReference type="InterPro" id="IPR013737">
    <property type="entry name" value="Bac_rhamnosid_N"/>
</dbReference>
<dbReference type="EC" id="3.2.1.40" evidence="2"/>
<evidence type="ECO:0000259" key="4">
    <source>
        <dbReference type="Pfam" id="PF05592"/>
    </source>
</evidence>
<sequence length="952" mass="109339">MKREREEQRLKIIDLKTNHISNPLGFHFNNYLTFSYKVIEATGKNQVAAQIQVALSPAFEDILYDTGRDENLSSLGHLCNLKLTPRSRYYWRVKVWADNGDVSTSDVAWFETAKMNEEWTGTWITPDLSPEIHPELVKNIKITKKVEQARVYICGLGLYEMYINDTKVGNEYLAPFNNDYDNWIQYQTYDITDSFSNGENKINVLLGNGWYKGRFGFEGGHENIYGDRFALLAELHLSYEDGTTEIISTDTSWDAHKSKILVSEIYDGEIYDDTFSDQEKYAVNKIDLGNDRLTARLSLPVIIKEKLNPVEIIDTPAGEKVIDMGQNMVGWIEFTNRLPKGGKVTLQYGEILQDGNFYRENLREAKAEFTYISDGEEKTVRPHFTFYGFRYVKVSGWQGELDINDFIGCVIYSDLAQTGFIETSNSLVNKLFENVMWSQKGNFLDIPTDCPQRDERMGWTGDAQVFSGTAAYNMNVYSFFTKYGYDVWLEQKVRNGAVPMTVPEIPSPFKPETSSSAWGDAATIIPWNMYLFYGDDSILKQQFQSMKAWVDYIKQLDEESGGHRLWRNGFHFGDWLALDGENPKLPMGGTDKYFIASAYYYYSADIVSKAASVLGKVEVEREYKKLAEDIRNAIQNEYISPNGRITIDTQTAYVLALFMDLVSEDHKQRVADDLANCFMKDNKHLKTGFVGTPYICQVLSKYGHNDLAYTLLLNEDYPSWLYAIKLGATTVWERWNSVMPDGKMNPEGMNSLNHYAYGSIAEWMYRYMVGINPDETKPGFKHAIIAPKPHWRMKWVKGNMNTASGNYYVSWQIQENGLLDIKVEIPFNSTATLILPDATKQLVSIVGDEVEMIQQENEVIIELNSGTWQFTYLPTTSYVKEFTRHTKLKELLDIPPIKEIVLKEVPEIRSIPPYLLDQYEPKTLEEILDKGDSKLATNRLEKVEELFQFVTN</sequence>
<evidence type="ECO:0000313" key="8">
    <source>
        <dbReference type="EMBL" id="OAS89260.1"/>
    </source>
</evidence>
<feature type="domain" description="Bacterial alpha-L-rhamnosidase N-terminal" evidence="5">
    <location>
        <begin position="144"/>
        <end position="282"/>
    </location>
</feature>
<evidence type="ECO:0000259" key="7">
    <source>
        <dbReference type="Pfam" id="PF17390"/>
    </source>
</evidence>
<dbReference type="InterPro" id="IPR016007">
    <property type="entry name" value="Alpha_rhamnosid"/>
</dbReference>
<accession>A0A179T7A6</accession>
<organism evidence="8 9">
    <name type="scientific">Metabacillus litoralis</name>
    <dbReference type="NCBI Taxonomy" id="152268"/>
    <lineage>
        <taxon>Bacteria</taxon>
        <taxon>Bacillati</taxon>
        <taxon>Bacillota</taxon>
        <taxon>Bacilli</taxon>
        <taxon>Bacillales</taxon>
        <taxon>Bacillaceae</taxon>
        <taxon>Metabacillus</taxon>
    </lineage>
</organism>
<dbReference type="Gene3D" id="2.60.420.10">
    <property type="entry name" value="Maltose phosphorylase, domain 3"/>
    <property type="match status" value="1"/>
</dbReference>
<dbReference type="InterPro" id="IPR008928">
    <property type="entry name" value="6-hairpin_glycosidase_sf"/>
</dbReference>
<dbReference type="GO" id="GO:0005975">
    <property type="term" value="P:carbohydrate metabolic process"/>
    <property type="evidence" value="ECO:0007669"/>
    <property type="project" value="InterPro"/>
</dbReference>
<proteinExistence type="predicted"/>
<dbReference type="Gene3D" id="1.50.10.10">
    <property type="match status" value="1"/>
</dbReference>
<feature type="domain" description="Alpha-L-rhamnosidase C-terminal" evidence="7">
    <location>
        <begin position="770"/>
        <end position="844"/>
    </location>
</feature>
<dbReference type="Pfam" id="PF17389">
    <property type="entry name" value="Bac_rhamnosid6H"/>
    <property type="match status" value="1"/>
</dbReference>
<protein>
    <recommendedName>
        <fullName evidence="2">alpha-L-rhamnosidase</fullName>
        <ecNumber evidence="2">3.2.1.40</ecNumber>
    </recommendedName>
</protein>
<dbReference type="PANTHER" id="PTHR33307">
    <property type="entry name" value="ALPHA-RHAMNOSIDASE (EUROFUNG)"/>
    <property type="match status" value="1"/>
</dbReference>
<evidence type="ECO:0000256" key="3">
    <source>
        <dbReference type="ARBA" id="ARBA00022801"/>
    </source>
</evidence>
<dbReference type="Pfam" id="PF08531">
    <property type="entry name" value="Bac_rhamnosid_N"/>
    <property type="match status" value="1"/>
</dbReference>
<comment type="caution">
    <text evidence="8">The sequence shown here is derived from an EMBL/GenBank/DDBJ whole genome shotgun (WGS) entry which is preliminary data.</text>
</comment>
<dbReference type="OrthoDB" id="9761045at2"/>
<dbReference type="InterPro" id="IPR008902">
    <property type="entry name" value="Rhamnosid_concanavalin"/>
</dbReference>
<dbReference type="SUPFAM" id="SSF48208">
    <property type="entry name" value="Six-hairpin glycosidases"/>
    <property type="match status" value="1"/>
</dbReference>
<evidence type="ECO:0000259" key="6">
    <source>
        <dbReference type="Pfam" id="PF17389"/>
    </source>
</evidence>
<feature type="domain" description="Alpha-L-rhamnosidase six-hairpin glycosidase" evidence="6">
    <location>
        <begin position="417"/>
        <end position="768"/>
    </location>
</feature>
<feature type="domain" description="Alpha-L-rhamnosidase concanavalin-like" evidence="4">
    <location>
        <begin position="315"/>
        <end position="412"/>
    </location>
</feature>
<dbReference type="STRING" id="152268.A6K24_01530"/>
<dbReference type="GO" id="GO:0030596">
    <property type="term" value="F:alpha-L-rhamnosidase activity"/>
    <property type="evidence" value="ECO:0007669"/>
    <property type="project" value="UniProtKB-EC"/>
</dbReference>
<dbReference type="EMBL" id="LWSG01000001">
    <property type="protein sequence ID" value="OAS89260.1"/>
    <property type="molecule type" value="Genomic_DNA"/>
</dbReference>
<dbReference type="InterPro" id="IPR035398">
    <property type="entry name" value="Bac_rhamnosid_C"/>
</dbReference>
<dbReference type="Proteomes" id="UP000078534">
    <property type="component" value="Unassembled WGS sequence"/>
</dbReference>
<dbReference type="SMR" id="A0A179T7A6"/>
<dbReference type="AlphaFoldDB" id="A0A179T7A6"/>
<gene>
    <name evidence="8" type="ORF">A6K24_01530</name>
</gene>
<dbReference type="InterPro" id="IPR013783">
    <property type="entry name" value="Ig-like_fold"/>
</dbReference>
<name>A0A179T7A6_9BACI</name>
<dbReference type="Pfam" id="PF25788">
    <property type="entry name" value="Ig_Rha78A_N"/>
    <property type="match status" value="1"/>
</dbReference>
<dbReference type="PIRSF" id="PIRSF010631">
    <property type="entry name" value="A-rhamnsds"/>
    <property type="match status" value="1"/>
</dbReference>